<keyword evidence="1" id="KW-0472">Membrane</keyword>
<dbReference type="EMBL" id="CP015101">
    <property type="protein sequence ID" value="ASJ03870.1"/>
    <property type="molecule type" value="Genomic_DNA"/>
</dbReference>
<feature type="transmembrane region" description="Helical" evidence="1">
    <location>
        <begin position="12"/>
        <end position="34"/>
    </location>
</feature>
<dbReference type="KEGG" id="tbs:A3L01_00220"/>
<reference evidence="2 3" key="1">
    <citation type="submission" date="2016-04" db="EMBL/GenBank/DDBJ databases">
        <title>Complete genome sequence of Thermococcus barossii type strain SHCK-94.</title>
        <authorList>
            <person name="Oger P.M."/>
        </authorList>
    </citation>
    <scope>NUCLEOTIDE SEQUENCE [LARGE SCALE GENOMIC DNA]</scope>
    <source>
        <strain evidence="2 3">SHCK-94</strain>
    </source>
</reference>
<evidence type="ECO:0000313" key="2">
    <source>
        <dbReference type="EMBL" id="ASJ03870.1"/>
    </source>
</evidence>
<evidence type="ECO:0000256" key="1">
    <source>
        <dbReference type="SAM" id="Phobius"/>
    </source>
</evidence>
<proteinExistence type="predicted"/>
<keyword evidence="3" id="KW-1185">Reference proteome</keyword>
<protein>
    <submittedName>
        <fullName evidence="2">Uncharacterized protein</fullName>
    </submittedName>
</protein>
<keyword evidence="1" id="KW-0812">Transmembrane</keyword>
<keyword evidence="1" id="KW-1133">Transmembrane helix</keyword>
<evidence type="ECO:0000313" key="3">
    <source>
        <dbReference type="Proteomes" id="UP000250272"/>
    </source>
</evidence>
<dbReference type="AlphaFoldDB" id="A0A2Z2MB97"/>
<feature type="transmembrane region" description="Helical" evidence="1">
    <location>
        <begin position="46"/>
        <end position="67"/>
    </location>
</feature>
<sequence>MPPQKRITRIHNLLLGSMMIMLILLLGFMGFIVLKGLSGDFEYVTKYFDIFFVMIVVFVVINSLLRFTEENIHLDRKGK</sequence>
<dbReference type="Proteomes" id="UP000250272">
    <property type="component" value="Chromosome"/>
</dbReference>
<accession>A0A2Z2MB97</accession>
<name>A0A2Z2MB97_9EURY</name>
<gene>
    <name evidence="2" type="ORF">A3L01_00220</name>
</gene>
<organism evidence="2 3">
    <name type="scientific">Thermococcus barossii</name>
    <dbReference type="NCBI Taxonomy" id="54077"/>
    <lineage>
        <taxon>Archaea</taxon>
        <taxon>Methanobacteriati</taxon>
        <taxon>Methanobacteriota</taxon>
        <taxon>Thermococci</taxon>
        <taxon>Thermococcales</taxon>
        <taxon>Thermococcaceae</taxon>
        <taxon>Thermococcus</taxon>
    </lineage>
</organism>